<dbReference type="GO" id="GO:0016592">
    <property type="term" value="C:mediator complex"/>
    <property type="evidence" value="ECO:0007669"/>
    <property type="project" value="InterPro"/>
</dbReference>
<organism evidence="10 11">
    <name type="scientific">Rhizoctonia solani</name>
    <dbReference type="NCBI Taxonomy" id="456999"/>
    <lineage>
        <taxon>Eukaryota</taxon>
        <taxon>Fungi</taxon>
        <taxon>Dikarya</taxon>
        <taxon>Basidiomycota</taxon>
        <taxon>Agaricomycotina</taxon>
        <taxon>Agaricomycetes</taxon>
        <taxon>Cantharellales</taxon>
        <taxon>Ceratobasidiaceae</taxon>
        <taxon>Rhizoctonia</taxon>
    </lineage>
</organism>
<accession>A0A0K6GI34</accession>
<comment type="subcellular location">
    <subcellularLocation>
        <location evidence="1 8">Nucleus</location>
    </subcellularLocation>
</comment>
<evidence type="ECO:0000256" key="6">
    <source>
        <dbReference type="ARBA" id="ARBA00023242"/>
    </source>
</evidence>
<comment type="subunit">
    <text evidence="8">Component of the Mediator complex.</text>
</comment>
<feature type="compositionally biased region" description="Basic residues" evidence="9">
    <location>
        <begin position="207"/>
        <end position="221"/>
    </location>
</feature>
<dbReference type="GO" id="GO:0003712">
    <property type="term" value="F:transcription coregulator activity"/>
    <property type="evidence" value="ECO:0007669"/>
    <property type="project" value="InterPro"/>
</dbReference>
<dbReference type="PANTHER" id="PTHR13208">
    <property type="entry name" value="MEDIATOR OF RNA POLYMERASE II TRANSCRIPTION SUBUNIT 4"/>
    <property type="match status" value="1"/>
</dbReference>
<dbReference type="EMBL" id="CYGV01001955">
    <property type="protein sequence ID" value="CUA78106.1"/>
    <property type="molecule type" value="Genomic_DNA"/>
</dbReference>
<reference evidence="10 11" key="1">
    <citation type="submission" date="2015-07" db="EMBL/GenBank/DDBJ databases">
        <authorList>
            <person name="Noorani M."/>
        </authorList>
    </citation>
    <scope>NUCLEOTIDE SEQUENCE [LARGE SCALE GENOMIC DNA]</scope>
    <source>
        <strain evidence="10">BBA 69670</strain>
    </source>
</reference>
<keyword evidence="8" id="KW-0010">Activator</keyword>
<evidence type="ECO:0000256" key="8">
    <source>
        <dbReference type="RuleBase" id="RU364141"/>
    </source>
</evidence>
<comment type="similarity">
    <text evidence="2 8">Belongs to the Mediator complex subunit 4 family.</text>
</comment>
<evidence type="ECO:0000256" key="7">
    <source>
        <dbReference type="ARBA" id="ARBA00031257"/>
    </source>
</evidence>
<dbReference type="InterPro" id="IPR019258">
    <property type="entry name" value="Mediator_Med4"/>
</dbReference>
<dbReference type="GO" id="GO:0070847">
    <property type="term" value="C:core mediator complex"/>
    <property type="evidence" value="ECO:0007669"/>
    <property type="project" value="TreeGrafter"/>
</dbReference>
<protein>
    <recommendedName>
        <fullName evidence="3 8">Mediator of RNA polymerase II transcription subunit 4</fullName>
    </recommendedName>
    <alternativeName>
        <fullName evidence="7 8">Mediator complex subunit 4</fullName>
    </alternativeName>
</protein>
<evidence type="ECO:0000256" key="1">
    <source>
        <dbReference type="ARBA" id="ARBA00004123"/>
    </source>
</evidence>
<gene>
    <name evidence="8" type="primary">MED4</name>
    <name evidence="10" type="ORF">RSOLAG22IIIB_02723</name>
</gene>
<evidence type="ECO:0000256" key="4">
    <source>
        <dbReference type="ARBA" id="ARBA00023015"/>
    </source>
</evidence>
<proteinExistence type="inferred from homology"/>
<dbReference type="Pfam" id="PF10018">
    <property type="entry name" value="Med4"/>
    <property type="match status" value="1"/>
</dbReference>
<dbReference type="AlphaFoldDB" id="A0A0K6GI34"/>
<evidence type="ECO:0000256" key="9">
    <source>
        <dbReference type="SAM" id="MobiDB-lite"/>
    </source>
</evidence>
<evidence type="ECO:0000256" key="3">
    <source>
        <dbReference type="ARBA" id="ARBA00020629"/>
    </source>
</evidence>
<evidence type="ECO:0000256" key="2">
    <source>
        <dbReference type="ARBA" id="ARBA00009626"/>
    </source>
</evidence>
<dbReference type="PANTHER" id="PTHR13208:SF2">
    <property type="entry name" value="MEDIATOR OF RNA POLYMERASE II TRANSCRIPTION SUBUNIT 4"/>
    <property type="match status" value="1"/>
</dbReference>
<keyword evidence="5 8" id="KW-0804">Transcription</keyword>
<name>A0A0K6GI34_9AGAM</name>
<comment type="function">
    <text evidence="8">Component of the Mediator complex, a coactivator involved in the regulated transcription of nearly all RNA polymerase II-dependent genes. Mediator functions as a bridge to convey information from gene-specific regulatory proteins to the basal RNA polymerase II transcription machinery. Mediator is recruited to promoters by direct interactions with regulatory proteins and serves as a scaffold for the assembly of a functional preinitiation complex with RNA polymerase II and the general transcription factors.</text>
</comment>
<feature type="compositionally biased region" description="Polar residues" evidence="9">
    <location>
        <begin position="222"/>
        <end position="242"/>
    </location>
</feature>
<sequence>MSAQPIEPETTQDLIHAPLTKFETLTHSLFASISQSGLRSQTQQQAPHISSFLETDLVLAQALATAREHQVNQKLIEELSAEVLELDGKLRGVWTSLDEAHKELGDIVEEGEKRLKEIESSTKGAVPYQQLLNYASILSGFTSAPPTSKGPIGPDQPAPHWIKPPFPNEEKMRAGRLAERPALERVNPKEPGKSHSKSFYSFIYKPSPRRKPPLAIRRPRRSSLQSVQTRLPATPSPDTTGSRLVGFGPQSGPITNFANRLFAIFPTSVTALCSSLVHSSPPASTGSPATACSISGTISALVRPFTNVI</sequence>
<dbReference type="GO" id="GO:0006357">
    <property type="term" value="P:regulation of transcription by RNA polymerase II"/>
    <property type="evidence" value="ECO:0007669"/>
    <property type="project" value="InterPro"/>
</dbReference>
<keyword evidence="4 8" id="KW-0805">Transcription regulation</keyword>
<keyword evidence="6 8" id="KW-0539">Nucleus</keyword>
<evidence type="ECO:0000313" key="10">
    <source>
        <dbReference type="EMBL" id="CUA78106.1"/>
    </source>
</evidence>
<dbReference type="Proteomes" id="UP000044841">
    <property type="component" value="Unassembled WGS sequence"/>
</dbReference>
<feature type="region of interest" description="Disordered" evidence="9">
    <location>
        <begin position="205"/>
        <end position="243"/>
    </location>
</feature>
<evidence type="ECO:0000256" key="5">
    <source>
        <dbReference type="ARBA" id="ARBA00023163"/>
    </source>
</evidence>
<evidence type="ECO:0000313" key="11">
    <source>
        <dbReference type="Proteomes" id="UP000044841"/>
    </source>
</evidence>
<keyword evidence="11" id="KW-1185">Reference proteome</keyword>